<evidence type="ECO:0000256" key="2">
    <source>
        <dbReference type="ARBA" id="ARBA00022679"/>
    </source>
</evidence>
<dbReference type="AlphaFoldDB" id="A0A450XZY8"/>
<dbReference type="Gene3D" id="3.30.63.10">
    <property type="entry name" value="Guanylate Kinase phosphate binding domain"/>
    <property type="match status" value="1"/>
</dbReference>
<dbReference type="SMART" id="SM00072">
    <property type="entry name" value="GuKc"/>
    <property type="match status" value="1"/>
</dbReference>
<dbReference type="InterPro" id="IPR008145">
    <property type="entry name" value="GK/Ca_channel_bsu"/>
</dbReference>
<keyword evidence="2" id="KW-0808">Transferase</keyword>
<proteinExistence type="inferred from homology"/>
<dbReference type="SUPFAM" id="SSF52540">
    <property type="entry name" value="P-loop containing nucleoside triphosphate hydrolases"/>
    <property type="match status" value="1"/>
</dbReference>
<dbReference type="Gene3D" id="3.40.50.300">
    <property type="entry name" value="P-loop containing nucleotide triphosphate hydrolases"/>
    <property type="match status" value="1"/>
</dbReference>
<sequence>MIASTCAFPRHLLALTGPSGVGKTTISQRLIDTIADYVQKPLIITTRLPSRYDDGEYHYVTTEKFLELKKSGELAADTMLPPQNEQRRYGYRIKDLEVIWQRKRIPIVITEMHLLQGFIVRYGRNSIFSCGLLPPGESKEAMLSVLLDRLHLRNRDSRQSIRGRIGNAEHDLLFFNNRADLFDHILVNDDIDSIVSILAKYVIRAVEGS</sequence>
<protein>
    <submittedName>
        <fullName evidence="6">Guanylate kinase</fullName>
    </submittedName>
</protein>
<organism evidence="6">
    <name type="scientific">Candidatus Kentrum sp. MB</name>
    <dbReference type="NCBI Taxonomy" id="2138164"/>
    <lineage>
        <taxon>Bacteria</taxon>
        <taxon>Pseudomonadati</taxon>
        <taxon>Pseudomonadota</taxon>
        <taxon>Gammaproteobacteria</taxon>
        <taxon>Candidatus Kentrum</taxon>
    </lineage>
</organism>
<accession>A0A450XZY8</accession>
<feature type="domain" description="Guanylate kinase-like" evidence="4">
    <location>
        <begin position="10"/>
        <end position="203"/>
    </location>
</feature>
<keyword evidence="3 6" id="KW-0418">Kinase</keyword>
<evidence type="ECO:0000313" key="5">
    <source>
        <dbReference type="EMBL" id="VFK30580.1"/>
    </source>
</evidence>
<gene>
    <name evidence="5" type="ORF">BECKMB1821G_GA0114241_10678</name>
    <name evidence="7" type="ORF">BECKMB1821H_GA0114242_10898</name>
    <name evidence="6" type="ORF">BECKMB1821I_GA0114274_10878</name>
</gene>
<evidence type="ECO:0000313" key="6">
    <source>
        <dbReference type="EMBL" id="VFK34857.1"/>
    </source>
</evidence>
<evidence type="ECO:0000259" key="4">
    <source>
        <dbReference type="PROSITE" id="PS50052"/>
    </source>
</evidence>
<dbReference type="PANTHER" id="PTHR23117:SF13">
    <property type="entry name" value="GUANYLATE KINASE"/>
    <property type="match status" value="1"/>
</dbReference>
<name>A0A450XZY8_9GAMM</name>
<evidence type="ECO:0000313" key="7">
    <source>
        <dbReference type="EMBL" id="VFK77006.1"/>
    </source>
</evidence>
<dbReference type="EMBL" id="CAADFQ010000087">
    <property type="protein sequence ID" value="VFK34857.1"/>
    <property type="molecule type" value="Genomic_DNA"/>
</dbReference>
<reference evidence="6" key="1">
    <citation type="submission" date="2019-02" db="EMBL/GenBank/DDBJ databases">
        <authorList>
            <person name="Gruber-Vodicka R. H."/>
            <person name="Seah K. B. B."/>
        </authorList>
    </citation>
    <scope>NUCLEOTIDE SEQUENCE</scope>
    <source>
        <strain evidence="5">BECK_BZ197</strain>
        <strain evidence="7">BECK_BZ198</strain>
        <strain evidence="6">BECK_BZ199</strain>
    </source>
</reference>
<comment type="similarity">
    <text evidence="1">Belongs to the guanylate kinase family.</text>
</comment>
<dbReference type="Pfam" id="PF00625">
    <property type="entry name" value="Guanylate_kin"/>
    <property type="match status" value="1"/>
</dbReference>
<dbReference type="EMBL" id="CAADGH010000089">
    <property type="protein sequence ID" value="VFK77006.1"/>
    <property type="molecule type" value="Genomic_DNA"/>
</dbReference>
<evidence type="ECO:0000256" key="3">
    <source>
        <dbReference type="ARBA" id="ARBA00022777"/>
    </source>
</evidence>
<dbReference type="GO" id="GO:0004385">
    <property type="term" value="F:GMP kinase activity"/>
    <property type="evidence" value="ECO:0007669"/>
    <property type="project" value="TreeGrafter"/>
</dbReference>
<dbReference type="InterPro" id="IPR008144">
    <property type="entry name" value="Guanylate_kin-like_dom"/>
</dbReference>
<evidence type="ECO:0000256" key="1">
    <source>
        <dbReference type="ARBA" id="ARBA00005790"/>
    </source>
</evidence>
<dbReference type="GO" id="GO:0005829">
    <property type="term" value="C:cytosol"/>
    <property type="evidence" value="ECO:0007669"/>
    <property type="project" value="TreeGrafter"/>
</dbReference>
<dbReference type="PANTHER" id="PTHR23117">
    <property type="entry name" value="GUANYLATE KINASE-RELATED"/>
    <property type="match status" value="1"/>
</dbReference>
<dbReference type="InterPro" id="IPR027417">
    <property type="entry name" value="P-loop_NTPase"/>
</dbReference>
<dbReference type="EMBL" id="CAADFO010000067">
    <property type="protein sequence ID" value="VFK30580.1"/>
    <property type="molecule type" value="Genomic_DNA"/>
</dbReference>
<dbReference type="PROSITE" id="PS50052">
    <property type="entry name" value="GUANYLATE_KINASE_2"/>
    <property type="match status" value="1"/>
</dbReference>